<organism evidence="9 10">
    <name type="scientific">Sphingomonas abietis</name>
    <dbReference type="NCBI Taxonomy" id="3012344"/>
    <lineage>
        <taxon>Bacteria</taxon>
        <taxon>Pseudomonadati</taxon>
        <taxon>Pseudomonadota</taxon>
        <taxon>Alphaproteobacteria</taxon>
        <taxon>Sphingomonadales</taxon>
        <taxon>Sphingomonadaceae</taxon>
        <taxon>Sphingomonas</taxon>
    </lineage>
</organism>
<dbReference type="PANTHER" id="PTHR43876">
    <property type="entry name" value="UBIQUINONE BIOSYNTHESIS MONOOXYGENASE COQ6, MITOCHONDRIAL"/>
    <property type="match status" value="1"/>
</dbReference>
<evidence type="ECO:0000256" key="2">
    <source>
        <dbReference type="ARBA" id="ARBA00004749"/>
    </source>
</evidence>
<dbReference type="Proteomes" id="UP001210865">
    <property type="component" value="Chromosome"/>
</dbReference>
<evidence type="ECO:0000256" key="3">
    <source>
        <dbReference type="ARBA" id="ARBA00005349"/>
    </source>
</evidence>
<accession>A0ABY7NSW4</accession>
<evidence type="ECO:0000256" key="7">
    <source>
        <dbReference type="ARBA" id="ARBA00023033"/>
    </source>
</evidence>
<dbReference type="PANTHER" id="PTHR43876:SF7">
    <property type="entry name" value="UBIQUINONE BIOSYNTHESIS MONOOXYGENASE COQ6, MITOCHONDRIAL"/>
    <property type="match status" value="1"/>
</dbReference>
<dbReference type="InterPro" id="IPR018168">
    <property type="entry name" value="Ubi_Hdrlase_CS"/>
</dbReference>
<evidence type="ECO:0000313" key="9">
    <source>
        <dbReference type="EMBL" id="WBO22566.1"/>
    </source>
</evidence>
<comment type="cofactor">
    <cofactor evidence="1">
        <name>FAD</name>
        <dbReference type="ChEBI" id="CHEBI:57692"/>
    </cofactor>
</comment>
<reference evidence="9 10" key="1">
    <citation type="submission" date="2022-12" db="EMBL/GenBank/DDBJ databases">
        <title>Sphingomonas abieness sp. nov., an endophytic bacterium isolated from Abies koreana.</title>
        <authorList>
            <person name="Jiang L."/>
            <person name="Lee J."/>
        </authorList>
    </citation>
    <scope>NUCLEOTIDE SEQUENCE [LARGE SCALE GENOMIC DNA]</scope>
    <source>
        <strain evidence="10">PAMB 00755</strain>
    </source>
</reference>
<keyword evidence="5" id="KW-0274">FAD</keyword>
<comment type="similarity">
    <text evidence="3">Belongs to the UbiH/COQ6 family.</text>
</comment>
<keyword evidence="10" id="KW-1185">Reference proteome</keyword>
<evidence type="ECO:0000259" key="8">
    <source>
        <dbReference type="Pfam" id="PF01494"/>
    </source>
</evidence>
<keyword evidence="7" id="KW-0503">Monooxygenase</keyword>
<keyword evidence="6" id="KW-0560">Oxidoreductase</keyword>
<feature type="domain" description="FAD-binding" evidence="8">
    <location>
        <begin position="7"/>
        <end position="338"/>
    </location>
</feature>
<dbReference type="SUPFAM" id="SSF51905">
    <property type="entry name" value="FAD/NAD(P)-binding domain"/>
    <property type="match status" value="1"/>
</dbReference>
<evidence type="ECO:0000256" key="4">
    <source>
        <dbReference type="ARBA" id="ARBA00022630"/>
    </source>
</evidence>
<name>A0ABY7NSW4_9SPHN</name>
<dbReference type="InterPro" id="IPR036188">
    <property type="entry name" value="FAD/NAD-bd_sf"/>
</dbReference>
<evidence type="ECO:0000256" key="1">
    <source>
        <dbReference type="ARBA" id="ARBA00001974"/>
    </source>
</evidence>
<protein>
    <submittedName>
        <fullName evidence="9">UbiH/UbiF/VisC/COQ6 family ubiquinone biosynthesis hydroxylase</fullName>
    </submittedName>
</protein>
<gene>
    <name evidence="9" type="ORF">PBT88_20940</name>
</gene>
<dbReference type="PROSITE" id="PS01304">
    <property type="entry name" value="UBIH"/>
    <property type="match status" value="1"/>
</dbReference>
<evidence type="ECO:0000256" key="5">
    <source>
        <dbReference type="ARBA" id="ARBA00022827"/>
    </source>
</evidence>
<dbReference type="InterPro" id="IPR002938">
    <property type="entry name" value="FAD-bd"/>
</dbReference>
<keyword evidence="4" id="KW-0285">Flavoprotein</keyword>
<evidence type="ECO:0000256" key="6">
    <source>
        <dbReference type="ARBA" id="ARBA00023002"/>
    </source>
</evidence>
<dbReference type="InterPro" id="IPR010971">
    <property type="entry name" value="UbiH/COQ6"/>
</dbReference>
<comment type="pathway">
    <text evidence="2">Cofactor biosynthesis; ubiquinone biosynthesis.</text>
</comment>
<keyword evidence="9" id="KW-0830">Ubiquinone</keyword>
<dbReference type="RefSeq" id="WP_270077208.1">
    <property type="nucleotide sequence ID" value="NZ_CP115174.1"/>
</dbReference>
<dbReference type="PRINTS" id="PR00420">
    <property type="entry name" value="RNGMNOXGNASE"/>
</dbReference>
<dbReference type="EMBL" id="CP115174">
    <property type="protein sequence ID" value="WBO22566.1"/>
    <property type="molecule type" value="Genomic_DNA"/>
</dbReference>
<sequence>MSDTLRSDVIILGAGLVGCALAVALARGGVTSTLVDPAPAQAIRDTHADGRASAVSSSSWRMMEAIGVTDHFARYANPIDRIEVGEQGARGLLAFQPDLANDGPLGQMVENRYLRIGLREAAEAADGVTVLMASRAADVERDAAGVRVVLEDGRTLRAALLVGAEGRRSPTRDAAGITVARWDYHHVAIVGMLDHTVDHRNVAHELFYTAGPFALLPMQGGHRSALVWTVSDTDAPAMLSLSPRAFVAEAQKRMGGMLGELTLAAPLASYPLGFHHTTRITAERLALVGDAGHGIHPIAGQGLNLGFRDAAALAEVLIDGARLGLDPGDAQLLARYERWRGLDTFLVAAATDSLTRLFGLPGRPASRIRRFGIGLVERIPPLKDFFMAEARGESGAMPKLLTGQPI</sequence>
<dbReference type="PROSITE" id="PS51257">
    <property type="entry name" value="PROKAR_LIPOPROTEIN"/>
    <property type="match status" value="1"/>
</dbReference>
<dbReference type="InterPro" id="IPR051205">
    <property type="entry name" value="UbiH/COQ6_monooxygenase"/>
</dbReference>
<dbReference type="NCBIfam" id="TIGR01988">
    <property type="entry name" value="Ubi-OHases"/>
    <property type="match status" value="1"/>
</dbReference>
<dbReference type="Pfam" id="PF01494">
    <property type="entry name" value="FAD_binding_3"/>
    <property type="match status" value="1"/>
</dbReference>
<dbReference type="Gene3D" id="3.50.50.60">
    <property type="entry name" value="FAD/NAD(P)-binding domain"/>
    <property type="match status" value="2"/>
</dbReference>
<proteinExistence type="inferred from homology"/>
<evidence type="ECO:0000313" key="10">
    <source>
        <dbReference type="Proteomes" id="UP001210865"/>
    </source>
</evidence>